<feature type="signal peptide" evidence="1">
    <location>
        <begin position="1"/>
        <end position="18"/>
    </location>
</feature>
<sequence>MKKLITICMFCLVAIGYAQENKPTFKAEGDLVKATYYHEDGSVSTEGYFKDKKLTGKWTRFDKKGNKTQLAFYKEGKKVGKWFMWSGENLKEITYNNNAIVDVSLWKSESKLASNK</sequence>
<feature type="chain" id="PRO_5032525981" evidence="1">
    <location>
        <begin position="19"/>
        <end position="116"/>
    </location>
</feature>
<dbReference type="EMBL" id="CP061813">
    <property type="protein sequence ID" value="QOD59967.1"/>
    <property type="molecule type" value="Genomic_DNA"/>
</dbReference>
<dbReference type="Proteomes" id="UP000516764">
    <property type="component" value="Chromosome"/>
</dbReference>
<keyword evidence="1" id="KW-0732">Signal</keyword>
<name>A0A7L8ADG6_9FLAO</name>
<accession>A0A7L8ADG6</accession>
<dbReference type="AlphaFoldDB" id="A0A7L8ADG6"/>
<organism evidence="2 3">
    <name type="scientific">Polaribacter haliotis</name>
    <dbReference type="NCBI Taxonomy" id="1888915"/>
    <lineage>
        <taxon>Bacteria</taxon>
        <taxon>Pseudomonadati</taxon>
        <taxon>Bacteroidota</taxon>
        <taxon>Flavobacteriia</taxon>
        <taxon>Flavobacteriales</taxon>
        <taxon>Flavobacteriaceae</taxon>
    </lineage>
</organism>
<dbReference type="Gene3D" id="2.20.110.10">
    <property type="entry name" value="Histone H3 K4-specific methyltransferase SET7/9 N-terminal domain"/>
    <property type="match status" value="1"/>
</dbReference>
<evidence type="ECO:0000313" key="2">
    <source>
        <dbReference type="EMBL" id="QOD59967.1"/>
    </source>
</evidence>
<dbReference type="GO" id="GO:0016740">
    <property type="term" value="F:transferase activity"/>
    <property type="evidence" value="ECO:0007669"/>
    <property type="project" value="UniProtKB-KW"/>
</dbReference>
<keyword evidence="3" id="KW-1185">Reference proteome</keyword>
<dbReference type="RefSeq" id="WP_088352835.1">
    <property type="nucleotide sequence ID" value="NZ_CP061813.1"/>
</dbReference>
<dbReference type="KEGG" id="phal:H9I45_11490"/>
<gene>
    <name evidence="2" type="ORF">H9I45_11490</name>
</gene>
<proteinExistence type="predicted"/>
<dbReference type="OrthoDB" id="1467310at2"/>
<evidence type="ECO:0000256" key="1">
    <source>
        <dbReference type="SAM" id="SignalP"/>
    </source>
</evidence>
<reference evidence="2 3" key="1">
    <citation type="journal article" date="2016" name="Int. J. Syst. Evol. Microbiol.">
        <title>Polaribacter haliotis sp. nov., isolated from the gut of abalone Haliotis discus hannai.</title>
        <authorList>
            <person name="Kim Y.O."/>
            <person name="Park I.S."/>
            <person name="Park S."/>
            <person name="Nam B.H."/>
            <person name="Park J.M."/>
            <person name="Kim D.G."/>
            <person name="Yoon J.H."/>
        </authorList>
    </citation>
    <scope>NUCLEOTIDE SEQUENCE [LARGE SCALE GENOMIC DNA]</scope>
    <source>
        <strain evidence="2 3">KCTC 52418</strain>
    </source>
</reference>
<protein>
    <submittedName>
        <fullName evidence="2">Nicotinic acid mononucleotide adenyltransferase</fullName>
    </submittedName>
</protein>
<evidence type="ECO:0000313" key="3">
    <source>
        <dbReference type="Proteomes" id="UP000516764"/>
    </source>
</evidence>
<keyword evidence="2" id="KW-0808">Transferase</keyword>
<dbReference type="SUPFAM" id="SSF82185">
    <property type="entry name" value="Histone H3 K4-specific methyltransferase SET7/9 N-terminal domain"/>
    <property type="match status" value="1"/>
</dbReference>